<sequence>MFSADPFRRAKLPRTKETVEYIEYCSTVLRAAVPVHQRYSSDLSALISSLVRVCIWADGANVELLRRFKELKILDAFEKLYSDDMTDPALRIAIVSGLNLLQQNLRSREYQLAISTARPVIAIVFAAVHSQNDELRAFATAFIKGLGAELSADHVRYLHIDGTYPFLEQTINMYSCGKDQKTVAKTVILASLQLSSEEGGIADWLERYALAPFVSYMCLEVINVAIGFHNSGDGPLSTRHDPALISQLVQSIEYIKDILAYFGDISAVDKSGELEKLVIQRLIELVIGPLVLVPLQLCRFSGDALKPLGWPLLGFSVAKSLELCLHALDTGSTSSVLVASKGIIEDICNGPEREALEPDIPISLPSDSVSKDIRGKTEDLILTQSVTSASVFPLDDVTARHFEESVAPALTTHVAIVLLTQILEALEGTQLGMHLFRILFRTNSHEELQDIIASPWVTNGIITLISTFDSLSPGMILLPSAQTSLDRCQRSPAPLREWTEYIARFHARGTPVLVRLLQRVLRAYVRVRPANDVFDQGVLRLMKALKAYDTEENQEWLKLYKPIGVDLVVESVIRRITTRPLRTGTFLRVFEIIRDAQDLERQALLERQRSKLRHLASLEEACTNHPHHSSLWKELLPKPESCQAYLEQYRRTRQSLLGLLVYQHDGLPYGAILELLDGGCVAP</sequence>
<dbReference type="OrthoDB" id="10251900at2759"/>
<dbReference type="VEuPathDB" id="GiardiaDB:GMRT_14420"/>
<feature type="domain" description="FPL" evidence="1">
    <location>
        <begin position="47"/>
        <end position="188"/>
    </location>
</feature>
<name>A0A4Z1SP37_GIAMU</name>
<keyword evidence="3" id="KW-1185">Reference proteome</keyword>
<comment type="caution">
    <text evidence="2">The sequence shown here is derived from an EMBL/GenBank/DDBJ whole genome shotgun (WGS) entry which is preliminary data.</text>
</comment>
<dbReference type="AlphaFoldDB" id="A0A4Z1SP37"/>
<evidence type="ECO:0000313" key="3">
    <source>
        <dbReference type="Proteomes" id="UP000315496"/>
    </source>
</evidence>
<dbReference type="Proteomes" id="UP000315496">
    <property type="component" value="Chromosome 3"/>
</dbReference>
<dbReference type="InterPro" id="IPR019155">
    <property type="entry name" value="CLEC16A/TT9_N"/>
</dbReference>
<accession>A0A4Z1SP37</accession>
<organism evidence="2 3">
    <name type="scientific">Giardia muris</name>
    <dbReference type="NCBI Taxonomy" id="5742"/>
    <lineage>
        <taxon>Eukaryota</taxon>
        <taxon>Metamonada</taxon>
        <taxon>Diplomonadida</taxon>
        <taxon>Hexamitidae</taxon>
        <taxon>Giardiinae</taxon>
        <taxon>Giardia</taxon>
    </lineage>
</organism>
<proteinExistence type="predicted"/>
<reference evidence="2 3" key="1">
    <citation type="submission" date="2019-05" db="EMBL/GenBank/DDBJ databases">
        <title>The compact genome of Giardia muris reveals important steps in the evolution of intestinal protozoan parasites.</title>
        <authorList>
            <person name="Xu F."/>
            <person name="Jimenez-Gonzalez A."/>
            <person name="Einarsson E."/>
            <person name="Astvaldsson A."/>
            <person name="Peirasmaki D."/>
            <person name="Eckmann L."/>
            <person name="Andersson J.O."/>
            <person name="Svard S.G."/>
            <person name="Jerlstrom-Hultqvist J."/>
        </authorList>
    </citation>
    <scope>NUCLEOTIDE SEQUENCE [LARGE SCALE GENOMIC DNA]</scope>
    <source>
        <strain evidence="2 3">Roberts-Thomson</strain>
    </source>
</reference>
<evidence type="ECO:0000313" key="2">
    <source>
        <dbReference type="EMBL" id="TNJ27582.1"/>
    </source>
</evidence>
<dbReference type="EMBL" id="VDLU01000003">
    <property type="protein sequence ID" value="TNJ27582.1"/>
    <property type="molecule type" value="Genomic_DNA"/>
</dbReference>
<dbReference type="Pfam" id="PF09758">
    <property type="entry name" value="FPL"/>
    <property type="match status" value="1"/>
</dbReference>
<gene>
    <name evidence="2" type="ORF">GMRT_14420</name>
</gene>
<evidence type="ECO:0000259" key="1">
    <source>
        <dbReference type="Pfam" id="PF09758"/>
    </source>
</evidence>
<protein>
    <recommendedName>
        <fullName evidence="1">FPL domain-containing protein</fullName>
    </recommendedName>
</protein>